<dbReference type="PANTHER" id="PTHR35604:SF2">
    <property type="entry name" value="TRANSPOSASE INSH FOR INSERTION SEQUENCE ELEMENT IS5A-RELATED"/>
    <property type="match status" value="1"/>
</dbReference>
<dbReference type="PANTHER" id="PTHR35604">
    <property type="entry name" value="TRANSPOSASE INSH FOR INSERTION SEQUENCE ELEMENT IS5A-RELATED"/>
    <property type="match status" value="1"/>
</dbReference>
<evidence type="ECO:0000259" key="1">
    <source>
        <dbReference type="Pfam" id="PF05598"/>
    </source>
</evidence>
<keyword evidence="3" id="KW-1185">Reference proteome</keyword>
<dbReference type="Proteomes" id="UP000839052">
    <property type="component" value="Chromosome"/>
</dbReference>
<protein>
    <submittedName>
        <fullName evidence="2">Transposase</fullName>
    </submittedName>
</protein>
<accession>A0ABN8AMZ9</accession>
<sequence length="116" mass="12932">MQTSFSELEYAAKKKQTRRDRFLSEIEAVTPWVELEKAIAPYYPSSGGRGRPPIGLVLMLRIYSAQQCFGLSDEGTEDALYDSQAIGRFVGVDLGREAAPDATTLLNSVICWKRIN</sequence>
<name>A0ABN8AMZ9_9PROT</name>
<dbReference type="Pfam" id="PF05598">
    <property type="entry name" value="DUF772"/>
    <property type="match status" value="1"/>
</dbReference>
<dbReference type="InterPro" id="IPR008490">
    <property type="entry name" value="Transposase_InsH_N"/>
</dbReference>
<dbReference type="EMBL" id="OU912926">
    <property type="protein sequence ID" value="CAG9933126.1"/>
    <property type="molecule type" value="Genomic_DNA"/>
</dbReference>
<feature type="domain" description="Transposase InsH N-terminal" evidence="1">
    <location>
        <begin position="13"/>
        <end position="107"/>
    </location>
</feature>
<evidence type="ECO:0000313" key="3">
    <source>
        <dbReference type="Proteomes" id="UP000839052"/>
    </source>
</evidence>
<reference evidence="2 3" key="1">
    <citation type="submission" date="2021-10" db="EMBL/GenBank/DDBJ databases">
        <authorList>
            <person name="Koch H."/>
        </authorList>
    </citation>
    <scope>NUCLEOTIDE SEQUENCE [LARGE SCALE GENOMIC DNA]</scope>
    <source>
        <strain evidence="2">6680</strain>
    </source>
</reference>
<proteinExistence type="predicted"/>
<gene>
    <name evidence="2" type="ORF">NTG6680_1877</name>
</gene>
<evidence type="ECO:0000313" key="2">
    <source>
        <dbReference type="EMBL" id="CAG9933126.1"/>
    </source>
</evidence>
<organism evidence="2 3">
    <name type="scientific">Candidatus Nitrotoga arctica</name>
    <dbReference type="NCBI Taxonomy" id="453162"/>
    <lineage>
        <taxon>Bacteria</taxon>
        <taxon>Pseudomonadati</taxon>
        <taxon>Pseudomonadota</taxon>
        <taxon>Betaproteobacteria</taxon>
        <taxon>Nitrosomonadales</taxon>
        <taxon>Gallionellaceae</taxon>
        <taxon>Candidatus Nitrotoga</taxon>
    </lineage>
</organism>